<sequence length="244" mass="27285">MAGKKIPHVLLNSGHKMPVIGMGTSVENRPSNETLASIYVEAIEVGYRHFDTAAVYGTEEAIGLAVANAIEKGLIKSRDEVFITSKPWNTDARRDLIVPALKTTLKSFTSVEMNPSWQQGKLREFCKQKGIHVSAWSALGAYKIFWGSGAVMENPILQDIAKAKGKTIAQVALRWVYQQGSSAMAKSTNRERMKQNLDIFDFELSEEDLERISQVPQRRQYTGDMWLSENGSCKTLEELWDGDV</sequence>
<feature type="active site" description="Proton donor" evidence="1">
    <location>
        <position position="56"/>
    </location>
</feature>
<dbReference type="EC" id="1.1.1.2" evidence="4"/>
<reference evidence="4" key="1">
    <citation type="submission" date="2014-07" db="EMBL/GenBank/DDBJ databases">
        <title>Identification of a novel salt tolerance gene in wild soybean by whole-genome sequencing.</title>
        <authorList>
            <person name="Lam H.-M."/>
            <person name="Qi X."/>
            <person name="Li M.-W."/>
            <person name="Liu X."/>
            <person name="Xie M."/>
            <person name="Ni M."/>
            <person name="Xu X."/>
        </authorList>
    </citation>
    <scope>NUCLEOTIDE SEQUENCE [LARGE SCALE GENOMIC DNA]</scope>
    <source>
        <tissue evidence="4">Root</tissue>
    </source>
</reference>
<dbReference type="PROSITE" id="PS00063">
    <property type="entry name" value="ALDOKETO_REDUCTASE_3"/>
    <property type="match status" value="1"/>
</dbReference>
<dbReference type="EMBL" id="KN643869">
    <property type="protein sequence ID" value="KHN43670.1"/>
    <property type="molecule type" value="Genomic_DNA"/>
</dbReference>
<dbReference type="Pfam" id="PF00248">
    <property type="entry name" value="Aldo_ket_red"/>
    <property type="match status" value="2"/>
</dbReference>
<dbReference type="InterPro" id="IPR023210">
    <property type="entry name" value="NADP_OxRdtase_dom"/>
</dbReference>
<dbReference type="InterPro" id="IPR036812">
    <property type="entry name" value="NAD(P)_OxRdtase_dom_sf"/>
</dbReference>
<dbReference type="Gene3D" id="3.20.20.100">
    <property type="entry name" value="NADP-dependent oxidoreductase domain"/>
    <property type="match status" value="2"/>
</dbReference>
<feature type="domain" description="NADP-dependent oxidoreductase" evidence="3">
    <location>
        <begin position="20"/>
        <end position="108"/>
    </location>
</feature>
<evidence type="ECO:0000259" key="3">
    <source>
        <dbReference type="Pfam" id="PF00248"/>
    </source>
</evidence>
<evidence type="ECO:0000256" key="1">
    <source>
        <dbReference type="PIRSR" id="PIRSR000097-1"/>
    </source>
</evidence>
<name>A0A0B2SF71_GLYSO</name>
<protein>
    <submittedName>
        <fullName evidence="4">Putative NAD(P)H-dependent oxidoreductase 1</fullName>
        <ecNumber evidence="4">1.1.1.2</ecNumber>
    </submittedName>
</protein>
<dbReference type="InterPro" id="IPR018170">
    <property type="entry name" value="Aldo/ket_reductase_CS"/>
</dbReference>
<feature type="site" description="Lowers pKa of active site Tyr" evidence="2">
    <location>
        <position position="86"/>
    </location>
</feature>
<feature type="domain" description="NADP-dependent oxidoreductase" evidence="3">
    <location>
        <begin position="110"/>
        <end position="214"/>
    </location>
</feature>
<dbReference type="Proteomes" id="UP000053555">
    <property type="component" value="Unassembled WGS sequence"/>
</dbReference>
<organism evidence="4">
    <name type="scientific">Glycine soja</name>
    <name type="common">Wild soybean</name>
    <dbReference type="NCBI Taxonomy" id="3848"/>
    <lineage>
        <taxon>Eukaryota</taxon>
        <taxon>Viridiplantae</taxon>
        <taxon>Streptophyta</taxon>
        <taxon>Embryophyta</taxon>
        <taxon>Tracheophyta</taxon>
        <taxon>Spermatophyta</taxon>
        <taxon>Magnoliopsida</taxon>
        <taxon>eudicotyledons</taxon>
        <taxon>Gunneridae</taxon>
        <taxon>Pentapetalae</taxon>
        <taxon>rosids</taxon>
        <taxon>fabids</taxon>
        <taxon>Fabales</taxon>
        <taxon>Fabaceae</taxon>
        <taxon>Papilionoideae</taxon>
        <taxon>50 kb inversion clade</taxon>
        <taxon>NPAAA clade</taxon>
        <taxon>indigoferoid/millettioid clade</taxon>
        <taxon>Phaseoleae</taxon>
        <taxon>Glycine</taxon>
        <taxon>Glycine subgen. Soja</taxon>
    </lineage>
</organism>
<dbReference type="SUPFAM" id="SSF51430">
    <property type="entry name" value="NAD(P)-linked oxidoreductase"/>
    <property type="match status" value="1"/>
</dbReference>
<dbReference type="AlphaFoldDB" id="A0A0B2SF71"/>
<dbReference type="PROSITE" id="PS00798">
    <property type="entry name" value="ALDOKETO_REDUCTASE_1"/>
    <property type="match status" value="1"/>
</dbReference>
<dbReference type="GO" id="GO:0008106">
    <property type="term" value="F:alcohol dehydrogenase (NADP+) activity"/>
    <property type="evidence" value="ECO:0007669"/>
    <property type="project" value="UniProtKB-EC"/>
</dbReference>
<dbReference type="PRINTS" id="PR00069">
    <property type="entry name" value="ALDKETRDTASE"/>
</dbReference>
<gene>
    <name evidence="4" type="ORF">glysoja_027736</name>
</gene>
<evidence type="ECO:0000313" key="4">
    <source>
        <dbReference type="EMBL" id="KHN43670.1"/>
    </source>
</evidence>
<proteinExistence type="predicted"/>
<evidence type="ECO:0000256" key="2">
    <source>
        <dbReference type="PIRSR" id="PIRSR000097-3"/>
    </source>
</evidence>
<dbReference type="InterPro" id="IPR020471">
    <property type="entry name" value="AKR"/>
</dbReference>
<dbReference type="PIRSF" id="PIRSF000097">
    <property type="entry name" value="AKR"/>
    <property type="match status" value="1"/>
</dbReference>
<keyword evidence="4" id="KW-0560">Oxidoreductase</keyword>
<dbReference type="PANTHER" id="PTHR11732">
    <property type="entry name" value="ALDO/KETO REDUCTASE"/>
    <property type="match status" value="1"/>
</dbReference>
<accession>A0A0B2SF71</accession>